<evidence type="ECO:0000256" key="1">
    <source>
        <dbReference type="SAM" id="Phobius"/>
    </source>
</evidence>
<keyword evidence="1" id="KW-0472">Membrane</keyword>
<keyword evidence="3" id="KW-1185">Reference proteome</keyword>
<reference evidence="3" key="1">
    <citation type="journal article" date="2019" name="Int. J. Syst. Evol. Microbiol.">
        <title>The Global Catalogue of Microorganisms (GCM) 10K type strain sequencing project: providing services to taxonomists for standard genome sequencing and annotation.</title>
        <authorList>
            <consortium name="The Broad Institute Genomics Platform"/>
            <consortium name="The Broad Institute Genome Sequencing Center for Infectious Disease"/>
            <person name="Wu L."/>
            <person name="Ma J."/>
        </authorList>
    </citation>
    <scope>NUCLEOTIDE SEQUENCE [LARGE SCALE GENOMIC DNA]</scope>
    <source>
        <strain evidence="3">CGMCC 1.3240</strain>
    </source>
</reference>
<evidence type="ECO:0000313" key="3">
    <source>
        <dbReference type="Proteomes" id="UP001596047"/>
    </source>
</evidence>
<feature type="transmembrane region" description="Helical" evidence="1">
    <location>
        <begin position="12"/>
        <end position="40"/>
    </location>
</feature>
<keyword evidence="1" id="KW-1133">Transmembrane helix</keyword>
<organism evidence="2 3">
    <name type="scientific">Paenibacillus solisilvae</name>
    <dbReference type="NCBI Taxonomy" id="2486751"/>
    <lineage>
        <taxon>Bacteria</taxon>
        <taxon>Bacillati</taxon>
        <taxon>Bacillota</taxon>
        <taxon>Bacilli</taxon>
        <taxon>Bacillales</taxon>
        <taxon>Paenibacillaceae</taxon>
        <taxon>Paenibacillus</taxon>
    </lineage>
</organism>
<feature type="transmembrane region" description="Helical" evidence="1">
    <location>
        <begin position="74"/>
        <end position="95"/>
    </location>
</feature>
<sequence length="129" mass="14311">MIQRLRRLGTDWVYYVWTAVPIGLTLLLHTVHMFLVPLLIGLSDAELHASHSVAGMDMGSGMDMPMNHQNGGTLFTLAVFLLNLAGIIYGCWLLWRSLKNPAKGWHALMRPLISGGSVAVGVFMFVWMS</sequence>
<dbReference type="EMBL" id="JBHSOW010000092">
    <property type="protein sequence ID" value="MFC5652213.1"/>
    <property type="molecule type" value="Genomic_DNA"/>
</dbReference>
<gene>
    <name evidence="2" type="ORF">ACFPYJ_24470</name>
</gene>
<evidence type="ECO:0000313" key="2">
    <source>
        <dbReference type="EMBL" id="MFC5652213.1"/>
    </source>
</evidence>
<dbReference type="Proteomes" id="UP001596047">
    <property type="component" value="Unassembled WGS sequence"/>
</dbReference>
<comment type="caution">
    <text evidence="2">The sequence shown here is derived from an EMBL/GenBank/DDBJ whole genome shotgun (WGS) entry which is preliminary data.</text>
</comment>
<feature type="transmembrane region" description="Helical" evidence="1">
    <location>
        <begin position="107"/>
        <end position="128"/>
    </location>
</feature>
<accession>A0ABW0W223</accession>
<dbReference type="RefSeq" id="WP_379190843.1">
    <property type="nucleotide sequence ID" value="NZ_JBHSOW010000092.1"/>
</dbReference>
<name>A0ABW0W223_9BACL</name>
<protein>
    <submittedName>
        <fullName evidence="2">Uncharacterized protein</fullName>
    </submittedName>
</protein>
<keyword evidence="1" id="KW-0812">Transmembrane</keyword>
<proteinExistence type="predicted"/>